<evidence type="ECO:0000256" key="5">
    <source>
        <dbReference type="PROSITE-ProRule" id="PRU00266"/>
    </source>
</evidence>
<proteinExistence type="inferred from homology"/>
<dbReference type="OrthoDB" id="273070at2759"/>
<keyword evidence="4 6" id="KW-0949">S-adenosyl-L-methionine</keyword>
<evidence type="ECO:0000313" key="11">
    <source>
        <dbReference type="EMBL" id="OQS00782.1"/>
    </source>
</evidence>
<feature type="region of interest" description="Disordered" evidence="8">
    <location>
        <begin position="157"/>
        <end position="176"/>
    </location>
</feature>
<name>A0A1V9ZRX5_ACHHY</name>
<dbReference type="GO" id="GO:0003723">
    <property type="term" value="F:RNA binding"/>
    <property type="evidence" value="ECO:0007669"/>
    <property type="project" value="UniProtKB-UniRule"/>
</dbReference>
<dbReference type="GO" id="GO:0032259">
    <property type="term" value="P:methylation"/>
    <property type="evidence" value="ECO:0007669"/>
    <property type="project" value="UniProtKB-KW"/>
</dbReference>
<dbReference type="InterPro" id="IPR014720">
    <property type="entry name" value="dsRBD_dom"/>
</dbReference>
<dbReference type="EMBL" id="JNBR01000024">
    <property type="protein sequence ID" value="OQS00782.1"/>
    <property type="molecule type" value="Genomic_DNA"/>
</dbReference>
<sequence length="353" mass="38286">MEEDLAVEHVLGNFHDYYEFNPESERVRFLSPEVRAGLRSLFQQRPRANYLDIGCNEGKLTQAIHKAIVGGGAAPPEPSTDRTMFSVDSICELNNALQKHHETPLYVTIEDGGTGHRKHFVMHVLIGGVFFGAGDGVSKKVAKAKAAAEALARLASLADTSSPDEPTPAPTPAPTPSVVDLEAPVNLHTVGVDVDPVLIHRAKRLVAGDASGALQFDVADIMEGGRLDAICSAHLDGAATFDLVSCFSITMWIHLNHGDAGLVAFLDLVAAKATHLIVEPQPWKCYKTATRRLTRLQHRIPASFRAITITHTVVDVIDAHLSDLFPHKTPLGKTNWSRPVMLYSKVPLPSSQL</sequence>
<comment type="caution">
    <text evidence="11">The sequence shown here is derived from an EMBL/GenBank/DDBJ whole genome shotgun (WGS) entry which is preliminary data.</text>
</comment>
<dbReference type="PANTHER" id="PTHR12315:SF1">
    <property type="entry name" value="RNA 5'-MONOPHOSPHATE METHYLTRANSFERASE"/>
    <property type="match status" value="1"/>
</dbReference>
<organism evidence="11 12">
    <name type="scientific">Achlya hypogyna</name>
    <name type="common">Oomycete</name>
    <name type="synonym">Protoachlya hypogyna</name>
    <dbReference type="NCBI Taxonomy" id="1202772"/>
    <lineage>
        <taxon>Eukaryota</taxon>
        <taxon>Sar</taxon>
        <taxon>Stramenopiles</taxon>
        <taxon>Oomycota</taxon>
        <taxon>Saprolegniomycetes</taxon>
        <taxon>Saprolegniales</taxon>
        <taxon>Achlyaceae</taxon>
        <taxon>Achlya</taxon>
    </lineage>
</organism>
<evidence type="ECO:0000256" key="1">
    <source>
        <dbReference type="ARBA" id="ARBA00008361"/>
    </source>
</evidence>
<keyword evidence="2 7" id="KW-0489">Methyltransferase</keyword>
<dbReference type="SUPFAM" id="SSF53335">
    <property type="entry name" value="S-adenosyl-L-methionine-dependent methyltransferases"/>
    <property type="match status" value="1"/>
</dbReference>
<reference evidence="11 12" key="1">
    <citation type="journal article" date="2014" name="Genome Biol. Evol.">
        <title>The secreted proteins of Achlya hypogyna and Thraustotheca clavata identify the ancestral oomycete secretome and reveal gene acquisitions by horizontal gene transfer.</title>
        <authorList>
            <person name="Misner I."/>
            <person name="Blouin N."/>
            <person name="Leonard G."/>
            <person name="Richards T.A."/>
            <person name="Lane C.E."/>
        </authorList>
    </citation>
    <scope>NUCLEOTIDE SEQUENCE [LARGE SCALE GENOMIC DNA]</scope>
    <source>
        <strain evidence="11 12">ATCC 48635</strain>
    </source>
</reference>
<evidence type="ECO:0000256" key="4">
    <source>
        <dbReference type="ARBA" id="ARBA00022691"/>
    </source>
</evidence>
<dbReference type="Proteomes" id="UP000243579">
    <property type="component" value="Unassembled WGS sequence"/>
</dbReference>
<dbReference type="Gene3D" id="3.40.50.150">
    <property type="entry name" value="Vaccinia Virus protein VP39"/>
    <property type="match status" value="2"/>
</dbReference>
<dbReference type="InterPro" id="IPR024160">
    <property type="entry name" value="BIN3_SAM-bd_dom"/>
</dbReference>
<dbReference type="STRING" id="1202772.A0A1V9ZRX5"/>
<dbReference type="Gene3D" id="3.30.160.20">
    <property type="match status" value="1"/>
</dbReference>
<comment type="similarity">
    <text evidence="1 7">Belongs to the methyltransferase superfamily.</text>
</comment>
<feature type="compositionally biased region" description="Pro residues" evidence="8">
    <location>
        <begin position="165"/>
        <end position="175"/>
    </location>
</feature>
<dbReference type="Pfam" id="PF00035">
    <property type="entry name" value="dsrm"/>
    <property type="match status" value="1"/>
</dbReference>
<keyword evidence="12" id="KW-1185">Reference proteome</keyword>
<evidence type="ECO:0000259" key="9">
    <source>
        <dbReference type="PROSITE" id="PS50137"/>
    </source>
</evidence>
<dbReference type="GO" id="GO:0008171">
    <property type="term" value="F:O-methyltransferase activity"/>
    <property type="evidence" value="ECO:0007669"/>
    <property type="project" value="UniProtKB-UniRule"/>
</dbReference>
<evidence type="ECO:0000256" key="6">
    <source>
        <dbReference type="PROSITE-ProRule" id="PRU00848"/>
    </source>
</evidence>
<dbReference type="PROSITE" id="PS50137">
    <property type="entry name" value="DS_RBD"/>
    <property type="match status" value="1"/>
</dbReference>
<dbReference type="InterPro" id="IPR010675">
    <property type="entry name" value="Bin3_C"/>
</dbReference>
<keyword evidence="3 7" id="KW-0808">Transferase</keyword>
<evidence type="ECO:0000256" key="7">
    <source>
        <dbReference type="RuleBase" id="RU367087"/>
    </source>
</evidence>
<dbReference type="InterPro" id="IPR039772">
    <property type="entry name" value="Bin3-like"/>
</dbReference>
<dbReference type="PANTHER" id="PTHR12315">
    <property type="entry name" value="BICOID-INTERACTING PROTEIN RELATED"/>
    <property type="match status" value="1"/>
</dbReference>
<gene>
    <name evidence="11" type="ORF">ACHHYP_02698</name>
</gene>
<evidence type="ECO:0000256" key="2">
    <source>
        <dbReference type="ARBA" id="ARBA00022603"/>
    </source>
</evidence>
<evidence type="ECO:0000313" key="12">
    <source>
        <dbReference type="Proteomes" id="UP000243579"/>
    </source>
</evidence>
<feature type="domain" description="DRBM" evidence="9">
    <location>
        <begin position="88"/>
        <end position="156"/>
    </location>
</feature>
<dbReference type="GO" id="GO:0008173">
    <property type="term" value="F:RNA methyltransferase activity"/>
    <property type="evidence" value="ECO:0007669"/>
    <property type="project" value="UniProtKB-UniRule"/>
</dbReference>
<dbReference type="InterPro" id="IPR029063">
    <property type="entry name" value="SAM-dependent_MTases_sf"/>
</dbReference>
<evidence type="ECO:0000256" key="3">
    <source>
        <dbReference type="ARBA" id="ARBA00022679"/>
    </source>
</evidence>
<evidence type="ECO:0000259" key="10">
    <source>
        <dbReference type="PROSITE" id="PS51515"/>
    </source>
</evidence>
<keyword evidence="5" id="KW-0694">RNA-binding</keyword>
<dbReference type="SUPFAM" id="SSF54768">
    <property type="entry name" value="dsRNA-binding domain-like"/>
    <property type="match status" value="1"/>
</dbReference>
<dbReference type="GO" id="GO:2000632">
    <property type="term" value="P:negative regulation of pre-miRNA processing"/>
    <property type="evidence" value="ECO:0007669"/>
    <property type="project" value="TreeGrafter"/>
</dbReference>
<accession>A0A1V9ZRX5</accession>
<dbReference type="AlphaFoldDB" id="A0A1V9ZRX5"/>
<dbReference type="EC" id="2.1.1.-" evidence="7"/>
<dbReference type="PROSITE" id="PS51515">
    <property type="entry name" value="BIN3_SAM"/>
    <property type="match status" value="1"/>
</dbReference>
<feature type="domain" description="Bin3-type SAM" evidence="10">
    <location>
        <begin position="31"/>
        <end position="348"/>
    </location>
</feature>
<dbReference type="SMART" id="SM00358">
    <property type="entry name" value="DSRM"/>
    <property type="match status" value="1"/>
</dbReference>
<protein>
    <recommendedName>
        <fullName evidence="7">RNA methyltransferase</fullName>
        <ecNumber evidence="7">2.1.1.-</ecNumber>
    </recommendedName>
</protein>
<evidence type="ECO:0000256" key="8">
    <source>
        <dbReference type="SAM" id="MobiDB-lite"/>
    </source>
</evidence>
<dbReference type="Pfam" id="PF06859">
    <property type="entry name" value="Bin3"/>
    <property type="match status" value="1"/>
</dbReference>
<dbReference type="GO" id="GO:0005737">
    <property type="term" value="C:cytoplasm"/>
    <property type="evidence" value="ECO:0007669"/>
    <property type="project" value="TreeGrafter"/>
</dbReference>